<dbReference type="InterPro" id="IPR036388">
    <property type="entry name" value="WH-like_DNA-bd_sf"/>
</dbReference>
<dbReference type="Gene3D" id="3.40.50.2020">
    <property type="match status" value="1"/>
</dbReference>
<dbReference type="SUPFAM" id="SSF46785">
    <property type="entry name" value="Winged helix' DNA-binding domain"/>
    <property type="match status" value="1"/>
</dbReference>
<dbReference type="InterPro" id="IPR036390">
    <property type="entry name" value="WH_DNA-bd_sf"/>
</dbReference>
<proteinExistence type="predicted"/>
<protein>
    <recommendedName>
        <fullName evidence="3">Helix-turn-helix type 11 domain-containing protein</fullName>
    </recommendedName>
</protein>
<dbReference type="InterPro" id="IPR029057">
    <property type="entry name" value="PRTase-like"/>
</dbReference>
<organism evidence="1 2">
    <name type="scientific">Candidatus Woesebacteria bacterium GW2011_GWB1_33_22</name>
    <dbReference type="NCBI Taxonomy" id="1618566"/>
    <lineage>
        <taxon>Bacteria</taxon>
        <taxon>Candidatus Woeseibacteriota</taxon>
    </lineage>
</organism>
<dbReference type="SUPFAM" id="SSF53271">
    <property type="entry name" value="PRTase-like"/>
    <property type="match status" value="1"/>
</dbReference>
<evidence type="ECO:0008006" key="3">
    <source>
        <dbReference type="Google" id="ProtNLM"/>
    </source>
</evidence>
<gene>
    <name evidence="1" type="ORF">UR35_C0015G0015</name>
</gene>
<evidence type="ECO:0000313" key="1">
    <source>
        <dbReference type="EMBL" id="KKP43892.1"/>
    </source>
</evidence>
<dbReference type="Proteomes" id="UP000034778">
    <property type="component" value="Unassembled WGS sequence"/>
</dbReference>
<dbReference type="STRING" id="1618566.UR35_C0015G0015"/>
<sequence length="324" mass="37206">MQNRLNILSFIQNKGRVRAEDLRREFGLSRVSIHKILLKLQEENKIQKFGTSPLVFYGPKTENEYHNQYLGIDSKIIDFINQNYLYVSPKGEQLTGFEGFTAWSNKTNQSVEKNAYDYFQRMTFYNAFKKNGLIDGINKLKNTFDKIGLNKLYYLDFYSIDRFGKTRLGQMLLYAKQSQDENLTKVISNETKPSIEALIKRLNITSIGFVPPTVRREVQFMKVLERNLNLPLTKLSIVKIKSQVAVPQKTLSKLEDRVENAKNSIIVNDDRVHQNILLIDDAVGSGSTLNETALQIREKRICKGKIYGLAIVGSFKGFDVISEV</sequence>
<comment type="caution">
    <text evidence="1">The sequence shown here is derived from an EMBL/GenBank/DDBJ whole genome shotgun (WGS) entry which is preliminary data.</text>
</comment>
<accession>A0A0G0CKB7</accession>
<name>A0A0G0CKB7_9BACT</name>
<evidence type="ECO:0000313" key="2">
    <source>
        <dbReference type="Proteomes" id="UP000034778"/>
    </source>
</evidence>
<dbReference type="AlphaFoldDB" id="A0A0G0CKB7"/>
<dbReference type="Gene3D" id="1.10.10.10">
    <property type="entry name" value="Winged helix-like DNA-binding domain superfamily/Winged helix DNA-binding domain"/>
    <property type="match status" value="1"/>
</dbReference>
<dbReference type="EMBL" id="LBOW01000015">
    <property type="protein sequence ID" value="KKP43892.1"/>
    <property type="molecule type" value="Genomic_DNA"/>
</dbReference>
<reference evidence="1 2" key="1">
    <citation type="journal article" date="2015" name="Nature">
        <title>rRNA introns, odd ribosomes, and small enigmatic genomes across a large radiation of phyla.</title>
        <authorList>
            <person name="Brown C.T."/>
            <person name="Hug L.A."/>
            <person name="Thomas B.C."/>
            <person name="Sharon I."/>
            <person name="Castelle C.J."/>
            <person name="Singh A."/>
            <person name="Wilkins M.J."/>
            <person name="Williams K.H."/>
            <person name="Banfield J.F."/>
        </authorList>
    </citation>
    <scope>NUCLEOTIDE SEQUENCE [LARGE SCALE GENOMIC DNA]</scope>
</reference>